<dbReference type="RefSeq" id="WP_163651842.1">
    <property type="nucleotide sequence ID" value="NZ_JAAGRN010000002.1"/>
</dbReference>
<keyword evidence="5 6" id="KW-0949">S-adenosyl-L-methionine</keyword>
<accession>A0A6B2QYT3</accession>
<keyword evidence="1 6" id="KW-0963">Cytoplasm</keyword>
<dbReference type="Gene3D" id="3.40.50.150">
    <property type="entry name" value="Vaccinia Virus protein VP39"/>
    <property type="match status" value="1"/>
</dbReference>
<keyword evidence="3 6" id="KW-0489">Methyltransferase</keyword>
<evidence type="ECO:0000256" key="1">
    <source>
        <dbReference type="ARBA" id="ARBA00022490"/>
    </source>
</evidence>
<comment type="function">
    <text evidence="6">Specifically methylates the N7 position of guanine in position 527 of 16S rRNA.</text>
</comment>
<comment type="caution">
    <text evidence="6">Lacks conserved residue(s) required for the propagation of feature annotation.</text>
</comment>
<evidence type="ECO:0000256" key="5">
    <source>
        <dbReference type="ARBA" id="ARBA00022691"/>
    </source>
</evidence>
<evidence type="ECO:0000256" key="3">
    <source>
        <dbReference type="ARBA" id="ARBA00022603"/>
    </source>
</evidence>
<evidence type="ECO:0000256" key="4">
    <source>
        <dbReference type="ARBA" id="ARBA00022679"/>
    </source>
</evidence>
<gene>
    <name evidence="6 7" type="primary">rsmG</name>
    <name evidence="7" type="ORF">G3I67_04220</name>
</gene>
<dbReference type="PANTHER" id="PTHR31760">
    <property type="entry name" value="S-ADENOSYL-L-METHIONINE-DEPENDENT METHYLTRANSFERASES SUPERFAMILY PROTEIN"/>
    <property type="match status" value="1"/>
</dbReference>
<comment type="catalytic activity">
    <reaction evidence="6">
        <text>guanosine(527) in 16S rRNA + S-adenosyl-L-methionine = N(7)-methylguanosine(527) in 16S rRNA + S-adenosyl-L-homocysteine</text>
        <dbReference type="Rhea" id="RHEA:42732"/>
        <dbReference type="Rhea" id="RHEA-COMP:10209"/>
        <dbReference type="Rhea" id="RHEA-COMP:10210"/>
        <dbReference type="ChEBI" id="CHEBI:57856"/>
        <dbReference type="ChEBI" id="CHEBI:59789"/>
        <dbReference type="ChEBI" id="CHEBI:74269"/>
        <dbReference type="ChEBI" id="CHEBI:74480"/>
        <dbReference type="EC" id="2.1.1.170"/>
    </reaction>
</comment>
<reference evidence="7" key="1">
    <citation type="submission" date="2020-02" db="EMBL/GenBank/DDBJ databases">
        <authorList>
            <person name="Chen W.-M."/>
        </authorList>
    </citation>
    <scope>NUCLEOTIDE SEQUENCE</scope>
    <source>
        <strain evidence="7">NBD-18</strain>
    </source>
</reference>
<evidence type="ECO:0000256" key="2">
    <source>
        <dbReference type="ARBA" id="ARBA00022552"/>
    </source>
</evidence>
<dbReference type="Pfam" id="PF02527">
    <property type="entry name" value="GidB"/>
    <property type="match status" value="1"/>
</dbReference>
<comment type="caution">
    <text evidence="7">The sequence shown here is derived from an EMBL/GenBank/DDBJ whole genome shotgun (WGS) entry which is preliminary data.</text>
</comment>
<dbReference type="SUPFAM" id="SSF53335">
    <property type="entry name" value="S-adenosyl-L-methionine-dependent methyltransferases"/>
    <property type="match status" value="1"/>
</dbReference>
<dbReference type="HAMAP" id="MF_00074">
    <property type="entry name" value="16SrRNA_methyltr_G"/>
    <property type="match status" value="1"/>
</dbReference>
<dbReference type="EC" id="2.1.1.170" evidence="6"/>
<dbReference type="PANTHER" id="PTHR31760:SF0">
    <property type="entry name" value="S-ADENOSYL-L-METHIONINE-DEPENDENT METHYLTRANSFERASES SUPERFAMILY PROTEIN"/>
    <property type="match status" value="1"/>
</dbReference>
<dbReference type="InterPro" id="IPR003682">
    <property type="entry name" value="rRNA_ssu_MeTfrase_G"/>
</dbReference>
<dbReference type="CDD" id="cd02440">
    <property type="entry name" value="AdoMet_MTases"/>
    <property type="match status" value="1"/>
</dbReference>
<evidence type="ECO:0000256" key="6">
    <source>
        <dbReference type="HAMAP-Rule" id="MF_00074"/>
    </source>
</evidence>
<feature type="binding site" evidence="6">
    <location>
        <begin position="143"/>
        <end position="144"/>
    </location>
    <ligand>
        <name>S-adenosyl-L-methionine</name>
        <dbReference type="ChEBI" id="CHEBI:59789"/>
    </ligand>
</feature>
<evidence type="ECO:0000313" key="7">
    <source>
        <dbReference type="EMBL" id="NDY82434.1"/>
    </source>
</evidence>
<feature type="binding site" evidence="6">
    <location>
        <position position="97"/>
    </location>
    <ligand>
        <name>S-adenosyl-L-methionine</name>
        <dbReference type="ChEBI" id="CHEBI:59789"/>
    </ligand>
</feature>
<dbReference type="GO" id="GO:0070043">
    <property type="term" value="F:rRNA (guanine-N7-)-methyltransferase activity"/>
    <property type="evidence" value="ECO:0007669"/>
    <property type="project" value="UniProtKB-UniRule"/>
</dbReference>
<comment type="similarity">
    <text evidence="6">Belongs to the methyltransferase superfamily. RNA methyltransferase RsmG family.</text>
</comment>
<dbReference type="AlphaFoldDB" id="A0A6B2QYT3"/>
<dbReference type="GO" id="GO:0005829">
    <property type="term" value="C:cytosol"/>
    <property type="evidence" value="ECO:0007669"/>
    <property type="project" value="TreeGrafter"/>
</dbReference>
<comment type="subcellular location">
    <subcellularLocation>
        <location evidence="6">Cytoplasm</location>
    </subcellularLocation>
</comment>
<proteinExistence type="inferred from homology"/>
<name>A0A6B2QYT3_9BURK</name>
<dbReference type="InterPro" id="IPR029063">
    <property type="entry name" value="SAM-dependent_MTases_sf"/>
</dbReference>
<protein>
    <recommendedName>
        <fullName evidence="6">Ribosomal RNA small subunit methyltransferase G</fullName>
        <ecNumber evidence="6">2.1.1.170</ecNumber>
    </recommendedName>
    <alternativeName>
        <fullName evidence="6">16S rRNA 7-methylguanosine methyltransferase</fullName>
        <shortName evidence="6">16S rRNA m7G methyltransferase</shortName>
    </alternativeName>
</protein>
<keyword evidence="4 6" id="KW-0808">Transferase</keyword>
<keyword evidence="2 6" id="KW-0698">rRNA processing</keyword>
<feature type="binding site" evidence="6">
    <location>
        <position position="92"/>
    </location>
    <ligand>
        <name>S-adenosyl-L-methionine</name>
        <dbReference type="ChEBI" id="CHEBI:59789"/>
    </ligand>
</feature>
<dbReference type="NCBIfam" id="TIGR00138">
    <property type="entry name" value="rsmG_gidB"/>
    <property type="match status" value="1"/>
</dbReference>
<dbReference type="PIRSF" id="PIRSF003078">
    <property type="entry name" value="GidB"/>
    <property type="match status" value="1"/>
</dbReference>
<feature type="binding site" evidence="6">
    <location>
        <position position="157"/>
    </location>
    <ligand>
        <name>S-adenosyl-L-methionine</name>
        <dbReference type="ChEBI" id="CHEBI:59789"/>
    </ligand>
</feature>
<sequence>MNFSKEEKEEFAKRLSIACNQLAINLSIEQKTRLLEYLENLLKWNKTYNLTAIRNPEQGLIQHIFDSLSIIPSLKLYFDKHLITTPEILDVGSGAGLPGAVLAIACQQTKVTCIDTVEKKTSFIKQVASVLKIANLKAIHSRIENLDSIEADLVISRAFASLEDFAKLAGKHVSEKGILVGMKGKTPKEEIDKLVNKGEWIIEKIEPLQVPELQAERCLVWMRRKENE</sequence>
<organism evidence="7">
    <name type="scientific">Sheuella amnicola</name>
    <dbReference type="NCBI Taxonomy" id="2707330"/>
    <lineage>
        <taxon>Bacteria</taxon>
        <taxon>Pseudomonadati</taxon>
        <taxon>Pseudomonadota</taxon>
        <taxon>Betaproteobacteria</taxon>
        <taxon>Burkholderiales</taxon>
        <taxon>Alcaligenaceae</taxon>
        <taxon>Sheuella</taxon>
    </lineage>
</organism>
<dbReference type="EMBL" id="JAAGRN010000002">
    <property type="protein sequence ID" value="NDY82434.1"/>
    <property type="molecule type" value="Genomic_DNA"/>
</dbReference>